<keyword evidence="5" id="KW-0067">ATP-binding</keyword>
<comment type="caution">
    <text evidence="10">The sequence shown here is derived from an EMBL/GenBank/DDBJ whole genome shotgun (WGS) entry which is preliminary data.</text>
</comment>
<keyword evidence="6 8" id="KW-1133">Transmembrane helix</keyword>
<evidence type="ECO:0000256" key="5">
    <source>
        <dbReference type="ARBA" id="ARBA00022840"/>
    </source>
</evidence>
<name>A0A813BB72_9DINO</name>
<dbReference type="InterPro" id="IPR003593">
    <property type="entry name" value="AAA+_ATPase"/>
</dbReference>
<dbReference type="GO" id="GO:0140359">
    <property type="term" value="F:ABC-type transporter activity"/>
    <property type="evidence" value="ECO:0007669"/>
    <property type="project" value="InterPro"/>
</dbReference>
<dbReference type="Gene3D" id="3.40.50.300">
    <property type="entry name" value="P-loop containing nucleotide triphosphate hydrolases"/>
    <property type="match status" value="1"/>
</dbReference>
<evidence type="ECO:0000256" key="7">
    <source>
        <dbReference type="ARBA" id="ARBA00023136"/>
    </source>
</evidence>
<evidence type="ECO:0000256" key="4">
    <source>
        <dbReference type="ARBA" id="ARBA00022741"/>
    </source>
</evidence>
<dbReference type="GO" id="GO:0016887">
    <property type="term" value="F:ATP hydrolysis activity"/>
    <property type="evidence" value="ECO:0007669"/>
    <property type="project" value="InterPro"/>
</dbReference>
<evidence type="ECO:0000256" key="1">
    <source>
        <dbReference type="ARBA" id="ARBA00004141"/>
    </source>
</evidence>
<dbReference type="Proteomes" id="UP000601435">
    <property type="component" value="Unassembled WGS sequence"/>
</dbReference>
<dbReference type="PANTHER" id="PTHR48041:SF139">
    <property type="entry name" value="PROTEIN SCARLET"/>
    <property type="match status" value="1"/>
</dbReference>
<evidence type="ECO:0000256" key="6">
    <source>
        <dbReference type="ARBA" id="ARBA00022989"/>
    </source>
</evidence>
<dbReference type="SMART" id="SM00382">
    <property type="entry name" value="AAA"/>
    <property type="match status" value="1"/>
</dbReference>
<dbReference type="Pfam" id="PF01061">
    <property type="entry name" value="ABC2_membrane"/>
    <property type="match status" value="1"/>
</dbReference>
<dbReference type="InterPro" id="IPR027417">
    <property type="entry name" value="P-loop_NTPase"/>
</dbReference>
<evidence type="ECO:0000313" key="10">
    <source>
        <dbReference type="EMBL" id="CAE7898669.1"/>
    </source>
</evidence>
<dbReference type="GO" id="GO:0016020">
    <property type="term" value="C:membrane"/>
    <property type="evidence" value="ECO:0007669"/>
    <property type="project" value="UniProtKB-SubCell"/>
</dbReference>
<dbReference type="InterPro" id="IPR050352">
    <property type="entry name" value="ABCG_transporters"/>
</dbReference>
<evidence type="ECO:0000313" key="11">
    <source>
        <dbReference type="Proteomes" id="UP000601435"/>
    </source>
</evidence>
<keyword evidence="4" id="KW-0547">Nucleotide-binding</keyword>
<dbReference type="Pfam" id="PF00005">
    <property type="entry name" value="ABC_tran"/>
    <property type="match status" value="1"/>
</dbReference>
<feature type="transmembrane region" description="Helical" evidence="8">
    <location>
        <begin position="456"/>
        <end position="480"/>
    </location>
</feature>
<dbReference type="SUPFAM" id="SSF52540">
    <property type="entry name" value="P-loop containing nucleoside triphosphate hydrolases"/>
    <property type="match status" value="1"/>
</dbReference>
<evidence type="ECO:0000256" key="2">
    <source>
        <dbReference type="ARBA" id="ARBA00022448"/>
    </source>
</evidence>
<comment type="subcellular location">
    <subcellularLocation>
        <location evidence="1">Membrane</location>
        <topology evidence="1">Multi-pass membrane protein</topology>
    </subcellularLocation>
</comment>
<keyword evidence="7 8" id="KW-0472">Membrane</keyword>
<keyword evidence="11" id="KW-1185">Reference proteome</keyword>
<organism evidence="10 11">
    <name type="scientific">Symbiodinium necroappetens</name>
    <dbReference type="NCBI Taxonomy" id="1628268"/>
    <lineage>
        <taxon>Eukaryota</taxon>
        <taxon>Sar</taxon>
        <taxon>Alveolata</taxon>
        <taxon>Dinophyceae</taxon>
        <taxon>Suessiales</taxon>
        <taxon>Symbiodiniaceae</taxon>
        <taxon>Symbiodinium</taxon>
    </lineage>
</organism>
<accession>A0A813BB72</accession>
<keyword evidence="3 8" id="KW-0812">Transmembrane</keyword>
<feature type="transmembrane region" description="Helical" evidence="8">
    <location>
        <begin position="578"/>
        <end position="601"/>
    </location>
</feature>
<evidence type="ECO:0000259" key="9">
    <source>
        <dbReference type="PROSITE" id="PS50893"/>
    </source>
</evidence>
<feature type="transmembrane region" description="Helical" evidence="8">
    <location>
        <begin position="384"/>
        <end position="402"/>
    </location>
</feature>
<feature type="domain" description="ABC transporter" evidence="9">
    <location>
        <begin position="15"/>
        <end position="263"/>
    </location>
</feature>
<dbReference type="PANTHER" id="PTHR48041">
    <property type="entry name" value="ABC TRANSPORTER G FAMILY MEMBER 28"/>
    <property type="match status" value="1"/>
</dbReference>
<dbReference type="GO" id="GO:0005524">
    <property type="term" value="F:ATP binding"/>
    <property type="evidence" value="ECO:0007669"/>
    <property type="project" value="UniProtKB-KW"/>
</dbReference>
<dbReference type="AlphaFoldDB" id="A0A813BB72"/>
<keyword evidence="2" id="KW-0813">Transport</keyword>
<dbReference type="InterPro" id="IPR013525">
    <property type="entry name" value="ABC2_TM"/>
</dbReference>
<proteinExistence type="predicted"/>
<dbReference type="OrthoDB" id="184675at2759"/>
<dbReference type="EMBL" id="CAJNJA010069696">
    <property type="protein sequence ID" value="CAE7898669.1"/>
    <property type="molecule type" value="Genomic_DNA"/>
</dbReference>
<protein>
    <submittedName>
        <fullName evidence="10">Wht-1 protein</fullName>
    </submittedName>
</protein>
<dbReference type="PROSITE" id="PS50893">
    <property type="entry name" value="ABC_TRANSPORTER_2"/>
    <property type="match status" value="1"/>
</dbReference>
<dbReference type="InterPro" id="IPR003439">
    <property type="entry name" value="ABC_transporter-like_ATP-bd"/>
</dbReference>
<evidence type="ECO:0000256" key="8">
    <source>
        <dbReference type="SAM" id="Phobius"/>
    </source>
</evidence>
<sequence>MAVEGETAVKIASTFSWQDVCMTVQKGKKQEKQILSNISGSLSSGKVCALMGPSGAGKTSLLNVLAARIRTRGTTEVTGNITLDGQPITGSSLRKRIAYVMQQDILVPTQTVRESLWFSANLRLPKSYSMKDKKELVEKMLVDLGLVKCADTFIGDDMIRGVSGGEKKRTCVGIELIMKPKLIFLDEPTSGLDSYAAHNVILKLEELASKEGCNVLCTIHQPSSEVFHLFNKVMLLRSGKLFFFGGVSGLSEQLHSVNRGCPNEFNLADHVMFLLQTELEKELDSMQAKMIMETPEKAATPDVPHDKSVMTKSMEGATAGFLTQLMALTKREAQNIWRDKPGLIASIIIPVILNVFFAAIFYQVGDITLDNYDPRSHFGGMTQVAIGGMFGAAQPLLLKFPLDRGIFLREYATSTYGSAAYFLSKTMVELPQSFLNAVITWTAAYFLMGLRGQFMIYVLVFWVTGVAAASTAVLVGCLAANAEVATQAAPAVFVPQLLFAGFFITTEQIPAWLRWASYLCALKYGMNLNILNEFGPDATSSWPDVYTLNPATGIKDVPLKATVNAEFVVRNSIDPDHVWVYVGVLLAIIVVVRMLSIMALARRAAAFF</sequence>
<gene>
    <name evidence="10" type="primary">wht-1</name>
    <name evidence="10" type="ORF">SNEC2469_LOCUS30174</name>
</gene>
<feature type="transmembrane region" description="Helical" evidence="8">
    <location>
        <begin position="492"/>
        <end position="513"/>
    </location>
</feature>
<evidence type="ECO:0000256" key="3">
    <source>
        <dbReference type="ARBA" id="ARBA00022692"/>
    </source>
</evidence>
<feature type="transmembrane region" description="Helical" evidence="8">
    <location>
        <begin position="343"/>
        <end position="364"/>
    </location>
</feature>
<reference evidence="10" key="1">
    <citation type="submission" date="2021-02" db="EMBL/GenBank/DDBJ databases">
        <authorList>
            <person name="Dougan E. K."/>
            <person name="Rhodes N."/>
            <person name="Thang M."/>
            <person name="Chan C."/>
        </authorList>
    </citation>
    <scope>NUCLEOTIDE SEQUENCE</scope>
</reference>